<evidence type="ECO:0000256" key="1">
    <source>
        <dbReference type="SAM" id="MobiDB-lite"/>
    </source>
</evidence>
<evidence type="ECO:0000313" key="2">
    <source>
        <dbReference type="EMBL" id="WQF76118.1"/>
    </source>
</evidence>
<dbReference type="AlphaFoldDB" id="A0AAX4HZD6"/>
<dbReference type="Proteomes" id="UP001322277">
    <property type="component" value="Chromosome 1"/>
</dbReference>
<accession>A0AAX4HZD6</accession>
<evidence type="ECO:0000313" key="3">
    <source>
        <dbReference type="Proteomes" id="UP001322277"/>
    </source>
</evidence>
<dbReference type="GeneID" id="87937635"/>
<feature type="region of interest" description="Disordered" evidence="1">
    <location>
        <begin position="1"/>
        <end position="20"/>
    </location>
</feature>
<gene>
    <name evidence="2" type="ORF">CDEST_01132</name>
</gene>
<sequence>MCQACHPPLQRSNRGDSCPFPRKKKVQVQVPWPMAAKSRTMSFPLILSFPSTPTLIPQGVYLSVKHAKAVRRSFIFTAVGMKCVLTRSSTLTCPTACAVRDEPHGSGMVWDGI</sequence>
<protein>
    <submittedName>
        <fullName evidence="2">Uncharacterized protein</fullName>
    </submittedName>
</protein>
<name>A0AAX4HZD6_9PEZI</name>
<reference evidence="3" key="1">
    <citation type="journal article" date="2023" name="bioRxiv">
        <title>Complete genome of the Medicago anthracnose fungus, Colletotrichum destructivum, reveals a mini-chromosome-like region within a core chromosome.</title>
        <authorList>
            <person name="Lapalu N."/>
            <person name="Simon A."/>
            <person name="Lu A."/>
            <person name="Plaumann P.-L."/>
            <person name="Amselem J."/>
            <person name="Pigne S."/>
            <person name="Auger A."/>
            <person name="Koch C."/>
            <person name="Dallery J.-F."/>
            <person name="O'Connell R.J."/>
        </authorList>
    </citation>
    <scope>NUCLEOTIDE SEQUENCE [LARGE SCALE GENOMIC DNA]</scope>
    <source>
        <strain evidence="3">CBS 520.97</strain>
    </source>
</reference>
<dbReference type="EMBL" id="CP137305">
    <property type="protein sequence ID" value="WQF76118.1"/>
    <property type="molecule type" value="Genomic_DNA"/>
</dbReference>
<dbReference type="KEGG" id="cdet:87937635"/>
<keyword evidence="3" id="KW-1185">Reference proteome</keyword>
<proteinExistence type="predicted"/>
<dbReference type="RefSeq" id="XP_062773342.1">
    <property type="nucleotide sequence ID" value="XM_062917291.1"/>
</dbReference>
<organism evidence="2 3">
    <name type="scientific">Colletotrichum destructivum</name>
    <dbReference type="NCBI Taxonomy" id="34406"/>
    <lineage>
        <taxon>Eukaryota</taxon>
        <taxon>Fungi</taxon>
        <taxon>Dikarya</taxon>
        <taxon>Ascomycota</taxon>
        <taxon>Pezizomycotina</taxon>
        <taxon>Sordariomycetes</taxon>
        <taxon>Hypocreomycetidae</taxon>
        <taxon>Glomerellales</taxon>
        <taxon>Glomerellaceae</taxon>
        <taxon>Colletotrichum</taxon>
        <taxon>Colletotrichum destructivum species complex</taxon>
    </lineage>
</organism>